<organism evidence="3 4">
    <name type="scientific">Niveomyces insectorum RCEF 264</name>
    <dbReference type="NCBI Taxonomy" id="1081102"/>
    <lineage>
        <taxon>Eukaryota</taxon>
        <taxon>Fungi</taxon>
        <taxon>Dikarya</taxon>
        <taxon>Ascomycota</taxon>
        <taxon>Pezizomycotina</taxon>
        <taxon>Sordariomycetes</taxon>
        <taxon>Hypocreomycetidae</taxon>
        <taxon>Hypocreales</taxon>
        <taxon>Cordycipitaceae</taxon>
        <taxon>Niveomyces</taxon>
    </lineage>
</organism>
<dbReference type="STRING" id="1081102.A0A167UQQ4"/>
<dbReference type="Pfam" id="PF00856">
    <property type="entry name" value="SET"/>
    <property type="match status" value="1"/>
</dbReference>
<feature type="region of interest" description="Disordered" evidence="1">
    <location>
        <begin position="36"/>
        <end position="64"/>
    </location>
</feature>
<dbReference type="Proteomes" id="UP000076874">
    <property type="component" value="Unassembled WGS sequence"/>
</dbReference>
<dbReference type="PANTHER" id="PTHR47332:SF6">
    <property type="entry name" value="SET DOMAIN-CONTAINING PROTEIN"/>
    <property type="match status" value="1"/>
</dbReference>
<dbReference type="CDD" id="cd20071">
    <property type="entry name" value="SET_SMYD"/>
    <property type="match status" value="1"/>
</dbReference>
<dbReference type="InterPro" id="IPR053185">
    <property type="entry name" value="SET_domain_protein"/>
</dbReference>
<evidence type="ECO:0000313" key="4">
    <source>
        <dbReference type="Proteomes" id="UP000076874"/>
    </source>
</evidence>
<protein>
    <submittedName>
        <fullName evidence="3">SET domain protein</fullName>
    </submittedName>
</protein>
<feature type="domain" description="SET" evidence="2">
    <location>
        <begin position="117"/>
        <end position="260"/>
    </location>
</feature>
<reference evidence="3 4" key="1">
    <citation type="journal article" date="2016" name="Genome Biol. Evol.">
        <title>Divergent and convergent evolution of fungal pathogenicity.</title>
        <authorList>
            <person name="Shang Y."/>
            <person name="Xiao G."/>
            <person name="Zheng P."/>
            <person name="Cen K."/>
            <person name="Zhan S."/>
            <person name="Wang C."/>
        </authorList>
    </citation>
    <scope>NUCLEOTIDE SEQUENCE [LARGE SCALE GENOMIC DNA]</scope>
    <source>
        <strain evidence="3 4">RCEF 264</strain>
    </source>
</reference>
<dbReference type="SMART" id="SM00317">
    <property type="entry name" value="SET"/>
    <property type="match status" value="1"/>
</dbReference>
<dbReference type="SUPFAM" id="SSF82199">
    <property type="entry name" value="SET domain"/>
    <property type="match status" value="1"/>
</dbReference>
<dbReference type="Gene3D" id="2.170.270.10">
    <property type="entry name" value="SET domain"/>
    <property type="match status" value="1"/>
</dbReference>
<dbReference type="Gene3D" id="1.25.40.10">
    <property type="entry name" value="Tetratricopeptide repeat domain"/>
    <property type="match status" value="1"/>
</dbReference>
<accession>A0A167UQQ4</accession>
<dbReference type="OrthoDB" id="265717at2759"/>
<sequence length="406" mass="44271">MAFLARPKNLVAIFLPILAVVYYCSWKNQVPDLGRRGAAGRPAPETGALASQAKGQDGPRPGTWTQHQHCVGEICVSASQTYGNGLSIATNAKNAAIVAGFPTGAVRHQEARVLTPPPFFETQIEGKGIGLRANASIRKGDIVMVHTPTVLVHLKTHFHLAPGPREGLYVAAVQHLPAPARRRFMRLAGATVYDKVDTNGFRLFVDGQNEDGAHLGCYPESARLNHDCRPNLQYYMTNITQTIVAVRDIAVGEELTVSYIDGVLSRAERQERLHDWGFTCSCAHCRLRGADAAASDARIRAIEKITKDLEERDNPAVTAATGAQLAALYEAEKLDVYLGHVYTQAALNYALFGVEDGALEFATKAAAALEREFGPDAPDIAAMRELAANPKAHWSWELKKKRQEKE</sequence>
<dbReference type="InterPro" id="IPR046341">
    <property type="entry name" value="SET_dom_sf"/>
</dbReference>
<name>A0A167UQQ4_9HYPO</name>
<keyword evidence="4" id="KW-1185">Reference proteome</keyword>
<evidence type="ECO:0000256" key="1">
    <source>
        <dbReference type="SAM" id="MobiDB-lite"/>
    </source>
</evidence>
<comment type="caution">
    <text evidence="3">The sequence shown here is derived from an EMBL/GenBank/DDBJ whole genome shotgun (WGS) entry which is preliminary data.</text>
</comment>
<dbReference type="InterPro" id="IPR011990">
    <property type="entry name" value="TPR-like_helical_dom_sf"/>
</dbReference>
<dbReference type="AlphaFoldDB" id="A0A167UQQ4"/>
<evidence type="ECO:0000313" key="3">
    <source>
        <dbReference type="EMBL" id="OAA61810.1"/>
    </source>
</evidence>
<dbReference type="PANTHER" id="PTHR47332">
    <property type="entry name" value="SET DOMAIN-CONTAINING PROTEIN 5"/>
    <property type="match status" value="1"/>
</dbReference>
<dbReference type="InterPro" id="IPR001214">
    <property type="entry name" value="SET_dom"/>
</dbReference>
<dbReference type="EMBL" id="AZHD01000007">
    <property type="protein sequence ID" value="OAA61810.1"/>
    <property type="molecule type" value="Genomic_DNA"/>
</dbReference>
<evidence type="ECO:0000259" key="2">
    <source>
        <dbReference type="PROSITE" id="PS50280"/>
    </source>
</evidence>
<proteinExistence type="predicted"/>
<dbReference type="PROSITE" id="PS50280">
    <property type="entry name" value="SET"/>
    <property type="match status" value="1"/>
</dbReference>
<gene>
    <name evidence="3" type="ORF">SPI_04669</name>
</gene>